<dbReference type="GO" id="GO:0004519">
    <property type="term" value="F:endonuclease activity"/>
    <property type="evidence" value="ECO:0007669"/>
    <property type="project" value="UniProtKB-KW"/>
</dbReference>
<evidence type="ECO:0000259" key="1">
    <source>
        <dbReference type="Pfam" id="PF11645"/>
    </source>
</evidence>
<name>A0ABZ2N3M0_9BACI</name>
<reference evidence="2 3" key="1">
    <citation type="submission" date="2024-02" db="EMBL/GenBank/DDBJ databases">
        <title>Seven novel Bacillus-like species.</title>
        <authorList>
            <person name="Liu G."/>
        </authorList>
    </citation>
    <scope>NUCLEOTIDE SEQUENCE [LARGE SCALE GENOMIC DNA]</scope>
    <source>
        <strain evidence="2 3">FJAT-52991</strain>
    </source>
</reference>
<accession>A0ABZ2N3M0</accession>
<keyword evidence="2" id="KW-0540">Nuclease</keyword>
<dbReference type="Pfam" id="PF11645">
    <property type="entry name" value="PDDEXK_5"/>
    <property type="match status" value="1"/>
</dbReference>
<proteinExistence type="predicted"/>
<feature type="domain" description="PD(D/E)XK endonuclease" evidence="1">
    <location>
        <begin position="2"/>
        <end position="110"/>
    </location>
</feature>
<keyword evidence="2" id="KW-0255">Endonuclease</keyword>
<dbReference type="EMBL" id="CP147404">
    <property type="protein sequence ID" value="WXB92211.1"/>
    <property type="molecule type" value="Genomic_DNA"/>
</dbReference>
<sequence>MILLPQTEHAPFDLVIYKDGSFKRVQVKYRELNSKGIIEIRFRSSYCNSNGTVNTPINKEEVDLYCVYCPQTDECYCFDPKMFEKSISLRVETPKNNQTANIKLAKDYREVP</sequence>
<dbReference type="InterPro" id="IPR011856">
    <property type="entry name" value="tRNA_endonuc-like_dom_sf"/>
</dbReference>
<dbReference type="RefSeq" id="WP_338750479.1">
    <property type="nucleotide sequence ID" value="NZ_CP147404.1"/>
</dbReference>
<evidence type="ECO:0000313" key="3">
    <source>
        <dbReference type="Proteomes" id="UP001387364"/>
    </source>
</evidence>
<protein>
    <submittedName>
        <fullName evidence="2">Group I intron-associated PD-(D/E)XK endonuclease</fullName>
    </submittedName>
</protein>
<organism evidence="2 3">
    <name type="scientific">Bacillus kandeliae</name>
    <dbReference type="NCBI Taxonomy" id="3129297"/>
    <lineage>
        <taxon>Bacteria</taxon>
        <taxon>Bacillati</taxon>
        <taxon>Bacillota</taxon>
        <taxon>Bacilli</taxon>
        <taxon>Bacillales</taxon>
        <taxon>Bacillaceae</taxon>
        <taxon>Bacillus</taxon>
    </lineage>
</organism>
<dbReference type="InterPro" id="IPR021671">
    <property type="entry name" value="PD(D/E)XK_Endonuc"/>
</dbReference>
<evidence type="ECO:0000313" key="2">
    <source>
        <dbReference type="EMBL" id="WXB92211.1"/>
    </source>
</evidence>
<keyword evidence="3" id="KW-1185">Reference proteome</keyword>
<gene>
    <name evidence="2" type="ORF">WDJ61_13230</name>
</gene>
<keyword evidence="2" id="KW-0378">Hydrolase</keyword>
<dbReference type="Proteomes" id="UP001387364">
    <property type="component" value="Chromosome"/>
</dbReference>
<dbReference type="Gene3D" id="3.40.1350.10">
    <property type="match status" value="1"/>
</dbReference>